<reference evidence="2 3" key="1">
    <citation type="journal article" date="2024" name="IMA Fungus">
        <title>Apiospora arundinis, a panoply of carbohydrate-active enzymes and secondary metabolites.</title>
        <authorList>
            <person name="Sorensen T."/>
            <person name="Petersen C."/>
            <person name="Muurmann A.T."/>
            <person name="Christiansen J.V."/>
            <person name="Brundto M.L."/>
            <person name="Overgaard C.K."/>
            <person name="Boysen A.T."/>
            <person name="Wollenberg R.D."/>
            <person name="Larsen T.O."/>
            <person name="Sorensen J.L."/>
            <person name="Nielsen K.L."/>
            <person name="Sondergaard T.E."/>
        </authorList>
    </citation>
    <scope>NUCLEOTIDE SEQUENCE [LARGE SCALE GENOMIC DNA]</scope>
    <source>
        <strain evidence="2 3">AAU 773</strain>
    </source>
</reference>
<comment type="caution">
    <text evidence="2">The sequence shown here is derived from an EMBL/GenBank/DDBJ whole genome shotgun (WGS) entry which is preliminary data.</text>
</comment>
<dbReference type="PANTHER" id="PTHR33112">
    <property type="entry name" value="DOMAIN PROTEIN, PUTATIVE-RELATED"/>
    <property type="match status" value="1"/>
</dbReference>
<evidence type="ECO:0000259" key="1">
    <source>
        <dbReference type="Pfam" id="PF06985"/>
    </source>
</evidence>
<dbReference type="EMBL" id="JAPCWZ010000007">
    <property type="protein sequence ID" value="KAK8856851.1"/>
    <property type="molecule type" value="Genomic_DNA"/>
</dbReference>
<dbReference type="Proteomes" id="UP001390339">
    <property type="component" value="Unassembled WGS sequence"/>
</dbReference>
<dbReference type="InterPro" id="IPR010730">
    <property type="entry name" value="HET"/>
</dbReference>
<gene>
    <name evidence="2" type="ORF">PGQ11_012763</name>
</gene>
<organism evidence="2 3">
    <name type="scientific">Apiospora arundinis</name>
    <dbReference type="NCBI Taxonomy" id="335852"/>
    <lineage>
        <taxon>Eukaryota</taxon>
        <taxon>Fungi</taxon>
        <taxon>Dikarya</taxon>
        <taxon>Ascomycota</taxon>
        <taxon>Pezizomycotina</taxon>
        <taxon>Sordariomycetes</taxon>
        <taxon>Xylariomycetidae</taxon>
        <taxon>Amphisphaeriales</taxon>
        <taxon>Apiosporaceae</taxon>
        <taxon>Apiospora</taxon>
    </lineage>
</organism>
<evidence type="ECO:0000313" key="2">
    <source>
        <dbReference type="EMBL" id="KAK8856851.1"/>
    </source>
</evidence>
<accession>A0ABR2I3E2</accession>
<sequence>MFAIWISTLPQTYRDAVRVARTLKIRSLWDDSLCIVQDDPGDWSVEASKMADVYEGSYFTIAASSSPDGHGGLFLDSIAPATRMDLQREGQSSGADTNDTVGTDSTDIKTCYLRYPLASSDMVRNGPLSGRAWVFQEQILSTRLVHFTERQMFFQCTAGLTSEDGVLVDEKYPLPARSRESTGWKWERGYNWSALVTEYCQRSITRDSDRMAAMAGIIKAFSQRVGGKSALGLWEDTIWMDLGWYSLHAWDHRTDFEDPSLRRLPSWSWFSMKRRYISTLWELAKTASDATVLPTLEDNKYDQAQLVEFIAIWEGPEYSSTLLSSKLVISAPIKALEIDIPQYPSYFYRSKVDNILDTRMGSGDGDPPGLFIHLDGPLKQADFESIFLLKLYTVKCKYSRSEKDDFVLLLRKEGSPQAPGYRLLGAGHLAQPELPPFIPWNTLHFSKLFAVRCFNFAFFVF</sequence>
<dbReference type="PANTHER" id="PTHR33112:SF10">
    <property type="entry name" value="TOL"/>
    <property type="match status" value="1"/>
</dbReference>
<proteinExistence type="predicted"/>
<dbReference type="Pfam" id="PF06985">
    <property type="entry name" value="HET"/>
    <property type="match status" value="1"/>
</dbReference>
<evidence type="ECO:0000313" key="3">
    <source>
        <dbReference type="Proteomes" id="UP001390339"/>
    </source>
</evidence>
<name>A0ABR2I3E2_9PEZI</name>
<feature type="domain" description="Heterokaryon incompatibility" evidence="1">
    <location>
        <begin position="7"/>
        <end position="137"/>
    </location>
</feature>
<protein>
    <submittedName>
        <fullName evidence="2">Het-domain-containing protein</fullName>
    </submittedName>
</protein>
<keyword evidence="3" id="KW-1185">Reference proteome</keyword>